<dbReference type="AlphaFoldDB" id="A0A2M7Z3M7"/>
<dbReference type="PANTHER" id="PTHR34614:SF2">
    <property type="entry name" value="TRANSPOSASE IS4-LIKE DOMAIN-CONTAINING PROTEIN"/>
    <property type="match status" value="1"/>
</dbReference>
<reference evidence="3" key="1">
    <citation type="submission" date="2017-09" db="EMBL/GenBank/DDBJ databases">
        <title>Depth-based differentiation of microbial function through sediment-hosted aquifers and enrichment of novel symbionts in the deep terrestrial subsurface.</title>
        <authorList>
            <person name="Probst A.J."/>
            <person name="Ladd B."/>
            <person name="Jarett J.K."/>
            <person name="Geller-Mcgrath D.E."/>
            <person name="Sieber C.M.K."/>
            <person name="Emerson J.B."/>
            <person name="Anantharaman K."/>
            <person name="Thomas B.C."/>
            <person name="Malmstrom R."/>
            <person name="Stieglmeier M."/>
            <person name="Klingl A."/>
            <person name="Woyke T."/>
            <person name="Ryan C.M."/>
            <person name="Banfield J.F."/>
        </authorList>
    </citation>
    <scope>NUCLEOTIDE SEQUENCE [LARGE SCALE GENOMIC DNA]</scope>
</reference>
<comment type="caution">
    <text evidence="2">The sequence shown here is derived from an EMBL/GenBank/DDBJ whole genome shotgun (WGS) entry which is preliminary data.</text>
</comment>
<dbReference type="InterPro" id="IPR002559">
    <property type="entry name" value="Transposase_11"/>
</dbReference>
<dbReference type="SUPFAM" id="SSF53098">
    <property type="entry name" value="Ribonuclease H-like"/>
    <property type="match status" value="1"/>
</dbReference>
<sequence>MLVIRTTKTASGKIAVQAVTRRYHQTIVIKHFGSAATVNELKELKILAQQFIAAESKTIPLFPQYDNPDTDLVSLKKLLLKKSYHNFAYEFFDQFYRVNGFESLSSPLLKDLCIIRIVEPASKLDSIGLLKEYFRIDYSRNELYKNLEKLRLLKPPAEISAINYARKHLNFDFSLVFYDVTTLYYESFTDDELRKCGFSKDNKYNQPQIVVGLVVNQDGYPIAYDLFEGNKFEGHTFIPVILRLKQKYTIANLTVVADAAMLSQDNIKALTQAGVNYIVAARLANQSEKTVKRIAASFADKRRRYYQESANNGLLVCDYSKSRAKKDAFDREKQIAKAIDQISHPEKPIKKLRFLKSLAKQKYSLNQSLIDKNKLLDGIKGYYTNLTNLPLRLIVRRYHDLWQVENSFRIAKTDLLARPIFQRKREMVETHMLIVFISLCISKSLELLTGLSINKIKKLVWRVEDIEIEDTLTGNKHVLRMEIPYNDYPDKLRRV</sequence>
<dbReference type="EMBL" id="PFVS01000048">
    <property type="protein sequence ID" value="PJA83367.1"/>
    <property type="molecule type" value="Genomic_DNA"/>
</dbReference>
<evidence type="ECO:0000313" key="3">
    <source>
        <dbReference type="Proteomes" id="UP000230178"/>
    </source>
</evidence>
<name>A0A2M7Z3M7_9BACT</name>
<evidence type="ECO:0000259" key="1">
    <source>
        <dbReference type="Pfam" id="PF01609"/>
    </source>
</evidence>
<protein>
    <recommendedName>
        <fullName evidence="1">Transposase IS4-like domain-containing protein</fullName>
    </recommendedName>
</protein>
<dbReference type="PANTHER" id="PTHR34614">
    <property type="match status" value="1"/>
</dbReference>
<gene>
    <name evidence="2" type="ORF">CO146_01305</name>
</gene>
<dbReference type="InterPro" id="IPR012337">
    <property type="entry name" value="RNaseH-like_sf"/>
</dbReference>
<dbReference type="GO" id="GO:0003677">
    <property type="term" value="F:DNA binding"/>
    <property type="evidence" value="ECO:0007669"/>
    <property type="project" value="InterPro"/>
</dbReference>
<accession>A0A2M7Z3M7</accession>
<feature type="domain" description="Transposase IS4-like" evidence="1">
    <location>
        <begin position="177"/>
        <end position="440"/>
    </location>
</feature>
<dbReference type="Proteomes" id="UP000230178">
    <property type="component" value="Unassembled WGS sequence"/>
</dbReference>
<dbReference type="GO" id="GO:0006313">
    <property type="term" value="P:DNA transposition"/>
    <property type="evidence" value="ECO:0007669"/>
    <property type="project" value="InterPro"/>
</dbReference>
<dbReference type="NCBIfam" id="NF033559">
    <property type="entry name" value="transpos_IS1634"/>
    <property type="match status" value="1"/>
</dbReference>
<dbReference type="InterPro" id="IPR047654">
    <property type="entry name" value="IS1634_transpos"/>
</dbReference>
<organism evidence="2 3">
    <name type="scientific">Candidatus Nealsonbacteria bacterium CG_4_9_14_3_um_filter_37_29</name>
    <dbReference type="NCBI Taxonomy" id="1974696"/>
    <lineage>
        <taxon>Bacteria</taxon>
        <taxon>Candidatus Nealsoniibacteriota</taxon>
    </lineage>
</organism>
<dbReference type="Pfam" id="PF01609">
    <property type="entry name" value="DDE_Tnp_1"/>
    <property type="match status" value="1"/>
</dbReference>
<dbReference type="GO" id="GO:0004803">
    <property type="term" value="F:transposase activity"/>
    <property type="evidence" value="ECO:0007669"/>
    <property type="project" value="InterPro"/>
</dbReference>
<feature type="non-terminal residue" evidence="2">
    <location>
        <position position="495"/>
    </location>
</feature>
<evidence type="ECO:0000313" key="2">
    <source>
        <dbReference type="EMBL" id="PJA83367.1"/>
    </source>
</evidence>
<proteinExistence type="predicted"/>